<keyword evidence="1" id="KW-0808">Transferase</keyword>
<dbReference type="Proteomes" id="UP000790377">
    <property type="component" value="Unassembled WGS sequence"/>
</dbReference>
<reference evidence="1" key="1">
    <citation type="journal article" date="2021" name="New Phytol.">
        <title>Evolutionary innovations through gain and loss of genes in the ectomycorrhizal Boletales.</title>
        <authorList>
            <person name="Wu G."/>
            <person name="Miyauchi S."/>
            <person name="Morin E."/>
            <person name="Kuo A."/>
            <person name="Drula E."/>
            <person name="Varga T."/>
            <person name="Kohler A."/>
            <person name="Feng B."/>
            <person name="Cao Y."/>
            <person name="Lipzen A."/>
            <person name="Daum C."/>
            <person name="Hundley H."/>
            <person name="Pangilinan J."/>
            <person name="Johnson J."/>
            <person name="Barry K."/>
            <person name="LaButti K."/>
            <person name="Ng V."/>
            <person name="Ahrendt S."/>
            <person name="Min B."/>
            <person name="Choi I.G."/>
            <person name="Park H."/>
            <person name="Plett J.M."/>
            <person name="Magnuson J."/>
            <person name="Spatafora J.W."/>
            <person name="Nagy L.G."/>
            <person name="Henrissat B."/>
            <person name="Grigoriev I.V."/>
            <person name="Yang Z.L."/>
            <person name="Xu J."/>
            <person name="Martin F.M."/>
        </authorList>
    </citation>
    <scope>NUCLEOTIDE SEQUENCE</scope>
    <source>
        <strain evidence="1">ATCC 28755</strain>
    </source>
</reference>
<keyword evidence="2" id="KW-1185">Reference proteome</keyword>
<sequence length="203" mass="21527">MENEGARDVVVDEEAWVVEGRNVAGGGRTSGGFCAGSSIVVDHQRINAPSVVFSASMPALLATSASEAIAHLCNTPSVLAILQENIRAIRTVLEKTDGITVLGHRASPIVHFCLRTTSNSLAVPSSASAFDGEAEERILQDIVDDALANGVLLTRAKHLKAQEMIESRPTIRIAVSAAFTKKEMEKAATVVKASIARVLGKRR</sequence>
<dbReference type="EMBL" id="MU268236">
    <property type="protein sequence ID" value="KAH7905247.1"/>
    <property type="molecule type" value="Genomic_DNA"/>
</dbReference>
<evidence type="ECO:0000313" key="2">
    <source>
        <dbReference type="Proteomes" id="UP000790377"/>
    </source>
</evidence>
<proteinExistence type="predicted"/>
<name>A0ACB7ZWI5_9AGAM</name>
<evidence type="ECO:0000313" key="1">
    <source>
        <dbReference type="EMBL" id="KAH7905247.1"/>
    </source>
</evidence>
<protein>
    <submittedName>
        <fullName evidence="1">Pyridoxal phosphate-dependent transferase</fullName>
    </submittedName>
</protein>
<organism evidence="1 2">
    <name type="scientific">Hygrophoropsis aurantiaca</name>
    <dbReference type="NCBI Taxonomy" id="72124"/>
    <lineage>
        <taxon>Eukaryota</taxon>
        <taxon>Fungi</taxon>
        <taxon>Dikarya</taxon>
        <taxon>Basidiomycota</taxon>
        <taxon>Agaricomycotina</taxon>
        <taxon>Agaricomycetes</taxon>
        <taxon>Agaricomycetidae</taxon>
        <taxon>Boletales</taxon>
        <taxon>Coniophorineae</taxon>
        <taxon>Hygrophoropsidaceae</taxon>
        <taxon>Hygrophoropsis</taxon>
    </lineage>
</organism>
<gene>
    <name evidence="1" type="ORF">BJ138DRAFT_798163</name>
</gene>
<accession>A0ACB7ZWI5</accession>
<comment type="caution">
    <text evidence="1">The sequence shown here is derived from an EMBL/GenBank/DDBJ whole genome shotgun (WGS) entry which is preliminary data.</text>
</comment>